<dbReference type="Pfam" id="PF12728">
    <property type="entry name" value="HTH_17"/>
    <property type="match status" value="1"/>
</dbReference>
<sequence length="103" mass="11952">MPCARICLNPISLIMSKDLSLPKNITDQLYFLKPILTFEEACKYAGLSKSYMYQHTSNGNIPFYKPEGRKIYFKTRELESWMLRNRSASKEEIRSKAAKHSLA</sequence>
<dbReference type="Gene3D" id="3.90.105.50">
    <property type="match status" value="1"/>
</dbReference>
<dbReference type="InterPro" id="IPR041657">
    <property type="entry name" value="HTH_17"/>
</dbReference>
<dbReference type="InterPro" id="IPR038148">
    <property type="entry name" value="Tn1545/Tn916_Xis"/>
</dbReference>
<feature type="domain" description="Helix-turn-helix" evidence="1">
    <location>
        <begin position="36"/>
        <end position="86"/>
    </location>
</feature>
<keyword evidence="3" id="KW-1185">Reference proteome</keyword>
<dbReference type="GO" id="GO:0003677">
    <property type="term" value="F:DNA binding"/>
    <property type="evidence" value="ECO:0007669"/>
    <property type="project" value="InterPro"/>
</dbReference>
<proteinExistence type="predicted"/>
<name>A0A1M5J386_SALEC</name>
<gene>
    <name evidence="2" type="ORF">SAMN05444483_10996</name>
</gene>
<dbReference type="STRING" id="1073325.SAMN05444483_10996"/>
<accession>A0A1M5J386</accession>
<dbReference type="NCBIfam" id="TIGR01764">
    <property type="entry name" value="excise"/>
    <property type="match status" value="1"/>
</dbReference>
<evidence type="ECO:0000313" key="2">
    <source>
        <dbReference type="EMBL" id="SHG35002.1"/>
    </source>
</evidence>
<dbReference type="Proteomes" id="UP000183945">
    <property type="component" value="Unassembled WGS sequence"/>
</dbReference>
<dbReference type="AlphaFoldDB" id="A0A1M5J386"/>
<evidence type="ECO:0000313" key="3">
    <source>
        <dbReference type="Proteomes" id="UP000183945"/>
    </source>
</evidence>
<dbReference type="SUPFAM" id="SSF46955">
    <property type="entry name" value="Putative DNA-binding domain"/>
    <property type="match status" value="1"/>
</dbReference>
<evidence type="ECO:0000259" key="1">
    <source>
        <dbReference type="Pfam" id="PF12728"/>
    </source>
</evidence>
<dbReference type="EMBL" id="FQVT01000009">
    <property type="protein sequence ID" value="SHG35002.1"/>
    <property type="molecule type" value="Genomic_DNA"/>
</dbReference>
<protein>
    <submittedName>
        <fullName evidence="2">DNA binding domain-containing protein, excisionase family</fullName>
    </submittedName>
</protein>
<dbReference type="InterPro" id="IPR009061">
    <property type="entry name" value="DNA-bd_dom_put_sf"/>
</dbReference>
<organism evidence="2 3">
    <name type="scientific">Salegentibacter echinorum</name>
    <dbReference type="NCBI Taxonomy" id="1073325"/>
    <lineage>
        <taxon>Bacteria</taxon>
        <taxon>Pseudomonadati</taxon>
        <taxon>Bacteroidota</taxon>
        <taxon>Flavobacteriia</taxon>
        <taxon>Flavobacteriales</taxon>
        <taxon>Flavobacteriaceae</taxon>
        <taxon>Salegentibacter</taxon>
    </lineage>
</organism>
<dbReference type="InterPro" id="IPR010093">
    <property type="entry name" value="SinI_DNA-bd"/>
</dbReference>
<reference evidence="3" key="1">
    <citation type="submission" date="2016-11" db="EMBL/GenBank/DDBJ databases">
        <authorList>
            <person name="Varghese N."/>
            <person name="Submissions S."/>
        </authorList>
    </citation>
    <scope>NUCLEOTIDE SEQUENCE [LARGE SCALE GENOMIC DNA]</scope>
    <source>
        <strain evidence="3">DSM 24579</strain>
    </source>
</reference>